<dbReference type="GO" id="GO:0005634">
    <property type="term" value="C:nucleus"/>
    <property type="evidence" value="ECO:0007669"/>
    <property type="project" value="TreeGrafter"/>
</dbReference>
<feature type="domain" description="C2H2-type" evidence="6">
    <location>
        <begin position="58"/>
        <end position="85"/>
    </location>
</feature>
<reference evidence="7" key="1">
    <citation type="journal article" date="2014" name="Nat. Commun.">
        <title>The rainbow trout genome provides novel insights into evolution after whole-genome duplication in vertebrates.</title>
        <authorList>
            <person name="Berthelot C."/>
            <person name="Brunet F."/>
            <person name="Chalopin D."/>
            <person name="Juanchich A."/>
            <person name="Bernard M."/>
            <person name="Noel B."/>
            <person name="Bento P."/>
            <person name="Da Silva C."/>
            <person name="Labadie K."/>
            <person name="Alberti A."/>
            <person name="Aury J.M."/>
            <person name="Louis A."/>
            <person name="Dehais P."/>
            <person name="Bardou P."/>
            <person name="Montfort J."/>
            <person name="Klopp C."/>
            <person name="Cabau C."/>
            <person name="Gaspin C."/>
            <person name="Thorgaard G.H."/>
            <person name="Boussaha M."/>
            <person name="Quillet E."/>
            <person name="Guyomard R."/>
            <person name="Galiana D."/>
            <person name="Bobe J."/>
            <person name="Volff J.N."/>
            <person name="Genet C."/>
            <person name="Wincker P."/>
            <person name="Jaillon O."/>
            <person name="Roest Crollius H."/>
            <person name="Guiguen Y."/>
        </authorList>
    </citation>
    <scope>NUCLEOTIDE SEQUENCE [LARGE SCALE GENOMIC DNA]</scope>
</reference>
<dbReference type="Gene3D" id="3.30.160.60">
    <property type="entry name" value="Classic Zinc Finger"/>
    <property type="match status" value="1"/>
</dbReference>
<reference evidence="7" key="2">
    <citation type="submission" date="2014-03" db="EMBL/GenBank/DDBJ databases">
        <authorList>
            <person name="Genoscope - CEA"/>
        </authorList>
    </citation>
    <scope>NUCLEOTIDE SEQUENCE</scope>
</reference>
<dbReference type="PaxDb" id="8022-A0A060ZAB9"/>
<sequence length="117" mass="12993">MEEEEEGTEIVRENGEKYYLTSGLGDGVLQQVELSSEAPGSPSMVGSPQQNQLNPKRFSCRICMESFHGRSDMENHKRAHIDPSTFKCPDCDFTASSWPVVKVVGGCKLSLISFETF</sequence>
<evidence type="ECO:0000256" key="4">
    <source>
        <dbReference type="ARBA" id="ARBA00022833"/>
    </source>
</evidence>
<keyword evidence="4" id="KW-0862">Zinc</keyword>
<dbReference type="InterPro" id="IPR050688">
    <property type="entry name" value="Zinc_finger/UBP_domain"/>
</dbReference>
<dbReference type="Proteomes" id="UP000193380">
    <property type="component" value="Unassembled WGS sequence"/>
</dbReference>
<proteinExistence type="predicted"/>
<dbReference type="STRING" id="8022.A0A060ZAB9"/>
<organism evidence="7 8">
    <name type="scientific">Oncorhynchus mykiss</name>
    <name type="common">Rainbow trout</name>
    <name type="synonym">Salmo gairdneri</name>
    <dbReference type="NCBI Taxonomy" id="8022"/>
    <lineage>
        <taxon>Eukaryota</taxon>
        <taxon>Metazoa</taxon>
        <taxon>Chordata</taxon>
        <taxon>Craniata</taxon>
        <taxon>Vertebrata</taxon>
        <taxon>Euteleostomi</taxon>
        <taxon>Actinopterygii</taxon>
        <taxon>Neopterygii</taxon>
        <taxon>Teleostei</taxon>
        <taxon>Protacanthopterygii</taxon>
        <taxon>Salmoniformes</taxon>
        <taxon>Salmonidae</taxon>
        <taxon>Salmoninae</taxon>
        <taxon>Oncorhynchus</taxon>
    </lineage>
</organism>
<dbReference type="AlphaFoldDB" id="A0A060ZAB9"/>
<evidence type="ECO:0000259" key="6">
    <source>
        <dbReference type="PROSITE" id="PS50157"/>
    </source>
</evidence>
<keyword evidence="1" id="KW-0479">Metal-binding</keyword>
<evidence type="ECO:0000256" key="1">
    <source>
        <dbReference type="ARBA" id="ARBA00022723"/>
    </source>
</evidence>
<evidence type="ECO:0000256" key="3">
    <source>
        <dbReference type="ARBA" id="ARBA00022771"/>
    </source>
</evidence>
<dbReference type="GO" id="GO:0050769">
    <property type="term" value="P:positive regulation of neurogenesis"/>
    <property type="evidence" value="ECO:0007669"/>
    <property type="project" value="TreeGrafter"/>
</dbReference>
<keyword evidence="3 5" id="KW-0863">Zinc-finger</keyword>
<evidence type="ECO:0000313" key="7">
    <source>
        <dbReference type="EMBL" id="CDR00777.1"/>
    </source>
</evidence>
<dbReference type="GO" id="GO:0000978">
    <property type="term" value="F:RNA polymerase II cis-regulatory region sequence-specific DNA binding"/>
    <property type="evidence" value="ECO:0007669"/>
    <property type="project" value="TreeGrafter"/>
</dbReference>
<evidence type="ECO:0000256" key="2">
    <source>
        <dbReference type="ARBA" id="ARBA00022737"/>
    </source>
</evidence>
<dbReference type="PANTHER" id="PTHR24403:SF36">
    <property type="entry name" value="ZINC FINGER PROTEIN 335"/>
    <property type="match status" value="1"/>
</dbReference>
<dbReference type="EMBL" id="FR960978">
    <property type="protein sequence ID" value="CDR00777.1"/>
    <property type="molecule type" value="Genomic_DNA"/>
</dbReference>
<gene>
    <name evidence="7" type="ORF">GSONMT00006141001</name>
</gene>
<protein>
    <recommendedName>
        <fullName evidence="6">C2H2-type domain-containing protein</fullName>
    </recommendedName>
</protein>
<dbReference type="InterPro" id="IPR036236">
    <property type="entry name" value="Znf_C2H2_sf"/>
</dbReference>
<dbReference type="GO" id="GO:0008270">
    <property type="term" value="F:zinc ion binding"/>
    <property type="evidence" value="ECO:0007669"/>
    <property type="project" value="UniProtKB-KW"/>
</dbReference>
<dbReference type="InterPro" id="IPR013087">
    <property type="entry name" value="Znf_C2H2_type"/>
</dbReference>
<dbReference type="GO" id="GO:0007420">
    <property type="term" value="P:brain development"/>
    <property type="evidence" value="ECO:0007669"/>
    <property type="project" value="TreeGrafter"/>
</dbReference>
<dbReference type="SUPFAM" id="SSF57667">
    <property type="entry name" value="beta-beta-alpha zinc fingers"/>
    <property type="match status" value="1"/>
</dbReference>
<keyword evidence="2" id="KW-0677">Repeat</keyword>
<dbReference type="PROSITE" id="PS50157">
    <property type="entry name" value="ZINC_FINGER_C2H2_2"/>
    <property type="match status" value="1"/>
</dbReference>
<dbReference type="PROSITE" id="PS00028">
    <property type="entry name" value="ZINC_FINGER_C2H2_1"/>
    <property type="match status" value="1"/>
</dbReference>
<name>A0A060ZAB9_ONCMY</name>
<dbReference type="GO" id="GO:0045944">
    <property type="term" value="P:positive regulation of transcription by RNA polymerase II"/>
    <property type="evidence" value="ECO:0007669"/>
    <property type="project" value="TreeGrafter"/>
</dbReference>
<dbReference type="PANTHER" id="PTHR24403">
    <property type="entry name" value="ZINC FINGER PROTEIN"/>
    <property type="match status" value="1"/>
</dbReference>
<evidence type="ECO:0000313" key="8">
    <source>
        <dbReference type="Proteomes" id="UP000193380"/>
    </source>
</evidence>
<accession>A0A060ZAB9</accession>
<dbReference type="FunFam" id="3.30.160.60:FF:003059">
    <property type="entry name" value="Zinc finger protein 335"/>
    <property type="match status" value="1"/>
</dbReference>
<evidence type="ECO:0000256" key="5">
    <source>
        <dbReference type="PROSITE-ProRule" id="PRU00042"/>
    </source>
</evidence>